<organism evidence="2 3">
    <name type="scientific">Tetradesmus obliquus</name>
    <name type="common">Green alga</name>
    <name type="synonym">Acutodesmus obliquus</name>
    <dbReference type="NCBI Taxonomy" id="3088"/>
    <lineage>
        <taxon>Eukaryota</taxon>
        <taxon>Viridiplantae</taxon>
        <taxon>Chlorophyta</taxon>
        <taxon>core chlorophytes</taxon>
        <taxon>Chlorophyceae</taxon>
        <taxon>CS clade</taxon>
        <taxon>Sphaeropleales</taxon>
        <taxon>Scenedesmaceae</taxon>
        <taxon>Tetradesmus</taxon>
    </lineage>
</organism>
<feature type="compositionally biased region" description="Low complexity" evidence="1">
    <location>
        <begin position="1"/>
        <end position="17"/>
    </location>
</feature>
<proteinExistence type="predicted"/>
<dbReference type="EMBL" id="CP126219">
    <property type="protein sequence ID" value="WIA20725.1"/>
    <property type="molecule type" value="Genomic_DNA"/>
</dbReference>
<feature type="region of interest" description="Disordered" evidence="1">
    <location>
        <begin position="1"/>
        <end position="44"/>
    </location>
</feature>
<keyword evidence="3" id="KW-1185">Reference proteome</keyword>
<sequence length="84" mass="8944">MQASSAARAAHSPATHSKAQVAGCQVTVGDTPHPGVLGNTATDNLDDSQVTHLWTTERLLRDTKLATTRTHQALSKITCQVTHE</sequence>
<evidence type="ECO:0000313" key="2">
    <source>
        <dbReference type="EMBL" id="WIA20725.1"/>
    </source>
</evidence>
<evidence type="ECO:0000256" key="1">
    <source>
        <dbReference type="SAM" id="MobiDB-lite"/>
    </source>
</evidence>
<name>A0ABY8UH99_TETOB</name>
<evidence type="ECO:0000313" key="3">
    <source>
        <dbReference type="Proteomes" id="UP001244341"/>
    </source>
</evidence>
<dbReference type="Proteomes" id="UP001244341">
    <property type="component" value="Chromosome 12b"/>
</dbReference>
<protein>
    <submittedName>
        <fullName evidence="2">Uncharacterized protein</fullName>
    </submittedName>
</protein>
<accession>A0ABY8UH99</accession>
<gene>
    <name evidence="2" type="ORF">OEZ85_005095</name>
</gene>
<reference evidence="2 3" key="1">
    <citation type="submission" date="2023-05" db="EMBL/GenBank/DDBJ databases">
        <title>A 100% complete, gapless, phased diploid assembly of the Scenedesmus obliquus UTEX 3031 genome.</title>
        <authorList>
            <person name="Biondi T.C."/>
            <person name="Hanschen E.R."/>
            <person name="Kwon T."/>
            <person name="Eng W."/>
            <person name="Kruse C.P.S."/>
            <person name="Koehler S.I."/>
            <person name="Kunde Y."/>
            <person name="Gleasner C.D."/>
            <person name="You Mak K.T."/>
            <person name="Polle J."/>
            <person name="Hovde B.T."/>
            <person name="Starkenburg S.R."/>
        </authorList>
    </citation>
    <scope>NUCLEOTIDE SEQUENCE [LARGE SCALE GENOMIC DNA]</scope>
    <source>
        <strain evidence="2 3">DOE0152z</strain>
    </source>
</reference>